<dbReference type="InterPro" id="IPR007867">
    <property type="entry name" value="GMC_OxRtase_C"/>
</dbReference>
<dbReference type="OrthoDB" id="269227at2759"/>
<dbReference type="InterPro" id="IPR036188">
    <property type="entry name" value="FAD/NAD-bd_sf"/>
</dbReference>
<dbReference type="Proteomes" id="UP000594454">
    <property type="component" value="Chromosome 4"/>
</dbReference>
<keyword evidence="4 5" id="KW-0274">FAD</keyword>
<dbReference type="InParanoid" id="A0A7R8UVX0"/>
<dbReference type="SUPFAM" id="SSF54373">
    <property type="entry name" value="FAD-linked reductases, C-terminal domain"/>
    <property type="match status" value="1"/>
</dbReference>
<evidence type="ECO:0000313" key="8">
    <source>
        <dbReference type="Proteomes" id="UP000594454"/>
    </source>
</evidence>
<dbReference type="InterPro" id="IPR000172">
    <property type="entry name" value="GMC_OxRdtase_N"/>
</dbReference>
<evidence type="ECO:0000256" key="3">
    <source>
        <dbReference type="ARBA" id="ARBA00022630"/>
    </source>
</evidence>
<keyword evidence="3" id="KW-0285">Flavoprotein</keyword>
<comment type="similarity">
    <text evidence="2">Belongs to the GMC oxidoreductase family.</text>
</comment>
<dbReference type="Gene3D" id="3.50.50.60">
    <property type="entry name" value="FAD/NAD(P)-binding domain"/>
    <property type="match status" value="2"/>
</dbReference>
<feature type="binding site" evidence="5">
    <location>
        <position position="172"/>
    </location>
    <ligand>
        <name>FAD</name>
        <dbReference type="ChEBI" id="CHEBI:57692"/>
    </ligand>
</feature>
<organism evidence="7 8">
    <name type="scientific">Hermetia illucens</name>
    <name type="common">Black soldier fly</name>
    <dbReference type="NCBI Taxonomy" id="343691"/>
    <lineage>
        <taxon>Eukaryota</taxon>
        <taxon>Metazoa</taxon>
        <taxon>Ecdysozoa</taxon>
        <taxon>Arthropoda</taxon>
        <taxon>Hexapoda</taxon>
        <taxon>Insecta</taxon>
        <taxon>Pterygota</taxon>
        <taxon>Neoptera</taxon>
        <taxon>Endopterygota</taxon>
        <taxon>Diptera</taxon>
        <taxon>Brachycera</taxon>
        <taxon>Stratiomyomorpha</taxon>
        <taxon>Stratiomyidae</taxon>
        <taxon>Hermetiinae</taxon>
        <taxon>Hermetia</taxon>
    </lineage>
</organism>
<evidence type="ECO:0000256" key="5">
    <source>
        <dbReference type="PIRSR" id="PIRSR000137-2"/>
    </source>
</evidence>
<dbReference type="OMA" id="MWHESIQ"/>
<evidence type="ECO:0000259" key="6">
    <source>
        <dbReference type="PROSITE" id="PS00624"/>
    </source>
</evidence>
<dbReference type="AlphaFoldDB" id="A0A7R8UVX0"/>
<dbReference type="InterPro" id="IPR012132">
    <property type="entry name" value="GMC_OxRdtase"/>
</dbReference>
<dbReference type="PIRSF" id="PIRSF000137">
    <property type="entry name" value="Alcohol_oxidase"/>
    <property type="match status" value="1"/>
</dbReference>
<evidence type="ECO:0000256" key="4">
    <source>
        <dbReference type="ARBA" id="ARBA00022827"/>
    </source>
</evidence>
<dbReference type="GO" id="GO:0050660">
    <property type="term" value="F:flavin adenine dinucleotide binding"/>
    <property type="evidence" value="ECO:0007669"/>
    <property type="project" value="InterPro"/>
</dbReference>
<reference evidence="7 8" key="1">
    <citation type="submission" date="2020-11" db="EMBL/GenBank/DDBJ databases">
        <authorList>
            <person name="Wallbank WR R."/>
            <person name="Pardo Diaz C."/>
            <person name="Kozak K."/>
            <person name="Martin S."/>
            <person name="Jiggins C."/>
            <person name="Moest M."/>
            <person name="Warren A I."/>
            <person name="Generalovic N T."/>
            <person name="Byers J.R.P. K."/>
            <person name="Montejo-Kovacevich G."/>
            <person name="Yen C E."/>
        </authorList>
    </citation>
    <scope>NUCLEOTIDE SEQUENCE [LARGE SCALE GENOMIC DNA]</scope>
</reference>
<evidence type="ECO:0000313" key="7">
    <source>
        <dbReference type="EMBL" id="CAD7087599.1"/>
    </source>
</evidence>
<evidence type="ECO:0000256" key="1">
    <source>
        <dbReference type="ARBA" id="ARBA00001974"/>
    </source>
</evidence>
<gene>
    <name evidence="7" type="ORF">HERILL_LOCUS10295</name>
</gene>
<name>A0A7R8UVX0_HERIL</name>
<protein>
    <recommendedName>
        <fullName evidence="6">Glucose-methanol-choline oxidoreductase N-terminal domain-containing protein</fullName>
    </recommendedName>
</protein>
<feature type="domain" description="Glucose-methanol-choline oxidoreductase N-terminal" evidence="6">
    <location>
        <begin position="211"/>
        <end position="225"/>
    </location>
</feature>
<dbReference type="Gene3D" id="3.30.560.10">
    <property type="entry name" value="Glucose Oxidase, domain 3"/>
    <property type="match status" value="1"/>
</dbReference>
<sequence length="499" mass="55591">MKGPIALWIVSQLLSNGICINQARQGSGSDGFDFIIIGGGLAGTVVANRLSENRNWTILLLEQESNPFRSSVVGGRDGRLTDYQRKNHHLWSWETIAKYYNTEKLLHTDRPKQSDNKGGSIGELFRNAYKEAGIVHIPDQSAYGYLNLAKSLRLSSGDYAQGNLRIVYNTIVTSLSIDEKGFVNEVNFIQNDDKGTVFAVKPKREVIISAGTISTPKILMLSGLGPEQYLNKLGIKSRCDLPVGQNLLDHFVVPYFFKVPCTKVTGLDSNPRGKPYQSLDFIALINSTISDKMYSNLMNTCRMVQCKDTTTMKMLLEDLPNDLKNQVLDELNTHNIFVVGIHNIKPKSRGAVKLKSKDPFDPLIIEYNLLSSRTDMNTILAGIRLQKNLLQSETFKKYRITELTPRIKECNKKVANSQAFWECYVKAVGTPLEDPVGTAKMGSQADPKAVVDACFQVFGTQNLRVIDESVIPSAIVGPTYSYVEQIGERGAQLIMEDYS</sequence>
<dbReference type="PANTHER" id="PTHR11552">
    <property type="entry name" value="GLUCOSE-METHANOL-CHOLINE GMC OXIDOREDUCTASE"/>
    <property type="match status" value="1"/>
</dbReference>
<proteinExistence type="inferred from homology"/>
<dbReference type="PANTHER" id="PTHR11552:SF147">
    <property type="entry name" value="CHOLINE DEHYDROGENASE, MITOCHONDRIAL"/>
    <property type="match status" value="1"/>
</dbReference>
<dbReference type="GO" id="GO:0016614">
    <property type="term" value="F:oxidoreductase activity, acting on CH-OH group of donors"/>
    <property type="evidence" value="ECO:0007669"/>
    <property type="project" value="InterPro"/>
</dbReference>
<comment type="cofactor">
    <cofactor evidence="1 5">
        <name>FAD</name>
        <dbReference type="ChEBI" id="CHEBI:57692"/>
    </cofactor>
</comment>
<accession>A0A7R8UVX0</accession>
<dbReference type="Pfam" id="PF05199">
    <property type="entry name" value="GMC_oxred_C"/>
    <property type="match status" value="1"/>
</dbReference>
<dbReference type="EMBL" id="LR899012">
    <property type="protein sequence ID" value="CAD7087599.1"/>
    <property type="molecule type" value="Genomic_DNA"/>
</dbReference>
<dbReference type="PROSITE" id="PS00624">
    <property type="entry name" value="GMC_OXRED_2"/>
    <property type="match status" value="1"/>
</dbReference>
<evidence type="ECO:0000256" key="2">
    <source>
        <dbReference type="ARBA" id="ARBA00010790"/>
    </source>
</evidence>
<dbReference type="SUPFAM" id="SSF51905">
    <property type="entry name" value="FAD/NAD(P)-binding domain"/>
    <property type="match status" value="1"/>
</dbReference>
<keyword evidence="8" id="KW-1185">Reference proteome</keyword>
<dbReference type="Pfam" id="PF00732">
    <property type="entry name" value="GMC_oxred_N"/>
    <property type="match status" value="1"/>
</dbReference>